<reference evidence="5" key="2">
    <citation type="submission" date="2021-04" db="EMBL/GenBank/DDBJ databases">
        <title>Isolation and characterization of a novel species of the genus Sulfurimonas.</title>
        <authorList>
            <person name="Fukui M."/>
        </authorList>
    </citation>
    <scope>NUCLEOTIDE SEQUENCE</scope>
    <source>
        <strain evidence="5">H1576</strain>
        <plasmid evidence="5">pSULFM1</plasmid>
    </source>
</reference>
<dbReference type="GO" id="GO:0005829">
    <property type="term" value="C:cytosol"/>
    <property type="evidence" value="ECO:0007669"/>
    <property type="project" value="TreeGrafter"/>
</dbReference>
<keyword evidence="6" id="KW-1185">Reference proteome</keyword>
<comment type="similarity">
    <text evidence="1">Belongs to the HipA Ser/Thr kinase family.</text>
</comment>
<evidence type="ECO:0000259" key="4">
    <source>
        <dbReference type="Pfam" id="PF07804"/>
    </source>
</evidence>
<dbReference type="Pfam" id="PF07804">
    <property type="entry name" value="HipA_C"/>
    <property type="match status" value="1"/>
</dbReference>
<proteinExistence type="inferred from homology"/>
<accession>A0A975B2S9</accession>
<evidence type="ECO:0000256" key="1">
    <source>
        <dbReference type="ARBA" id="ARBA00010164"/>
    </source>
</evidence>
<reference evidence="5" key="1">
    <citation type="submission" date="2019-11" db="EMBL/GenBank/DDBJ databases">
        <authorList>
            <person name="Kojima H."/>
        </authorList>
    </citation>
    <scope>NUCLEOTIDE SEQUENCE</scope>
    <source>
        <strain evidence="5">H1576</strain>
        <plasmid evidence="5">pSULFM1</plasmid>
    </source>
</reference>
<dbReference type="EMBL" id="CP046073">
    <property type="protein sequence ID" value="QSZ43187.1"/>
    <property type="molecule type" value="Genomic_DNA"/>
</dbReference>
<name>A0A975B2S9_9BACT</name>
<dbReference type="KEGG" id="saqt:GJV85_13510"/>
<keyword evidence="3" id="KW-0418">Kinase</keyword>
<geneLocation type="plasmid" evidence="5 6">
    <name>pSULFM1</name>
</geneLocation>
<keyword evidence="5" id="KW-0614">Plasmid</keyword>
<feature type="domain" description="HipA-like C-terminal" evidence="4">
    <location>
        <begin position="17"/>
        <end position="214"/>
    </location>
</feature>
<dbReference type="InterPro" id="IPR012893">
    <property type="entry name" value="HipA-like_C"/>
</dbReference>
<dbReference type="RefSeq" id="WP_207563217.1">
    <property type="nucleotide sequence ID" value="NZ_CP046073.1"/>
</dbReference>
<dbReference type="GO" id="GO:0004674">
    <property type="term" value="F:protein serine/threonine kinase activity"/>
    <property type="evidence" value="ECO:0007669"/>
    <property type="project" value="TreeGrafter"/>
</dbReference>
<dbReference type="Proteomes" id="UP000671852">
    <property type="component" value="Plasmid pSULFM1"/>
</dbReference>
<dbReference type="AlphaFoldDB" id="A0A975B2S9"/>
<evidence type="ECO:0000313" key="5">
    <source>
        <dbReference type="EMBL" id="QSZ43187.1"/>
    </source>
</evidence>
<dbReference type="InterPro" id="IPR052028">
    <property type="entry name" value="HipA_Ser/Thr_kinase"/>
</dbReference>
<keyword evidence="2" id="KW-0808">Transferase</keyword>
<sequence>MGENLPLWTYNRHTRNATKDLQAWIIKFDEEDSQVTTLEKLYQDIARQSGILTPTTELIHVGTEVHFAIKRFDRVGAQKLHQATVSGLHHLSHMESDNFSYENLLVMTQQLTRDMTQVQDMYKRMVLNIVGANCDDHLKNTSFNMTNDGVWSISPIYDVVYNTGPATFGEHFLSVNKKNKDITRKDLLRVGEKVALPQKEMNNYIDEVIDSFNDKLKLIHQYGLDKSLVKELENNITLGL</sequence>
<evidence type="ECO:0000256" key="3">
    <source>
        <dbReference type="ARBA" id="ARBA00022777"/>
    </source>
</evidence>
<gene>
    <name evidence="5" type="ORF">GJV85_13510</name>
</gene>
<dbReference type="PANTHER" id="PTHR37419:SF8">
    <property type="entry name" value="TOXIN YJJJ"/>
    <property type="match status" value="1"/>
</dbReference>
<evidence type="ECO:0000313" key="6">
    <source>
        <dbReference type="Proteomes" id="UP000671852"/>
    </source>
</evidence>
<dbReference type="PANTHER" id="PTHR37419">
    <property type="entry name" value="SERINE/THREONINE-PROTEIN KINASE TOXIN HIPA"/>
    <property type="match status" value="1"/>
</dbReference>
<protein>
    <recommendedName>
        <fullName evidence="4">HipA-like C-terminal domain-containing protein</fullName>
    </recommendedName>
</protein>
<organism evidence="5 6">
    <name type="scientific">Sulfurimonas aquatica</name>
    <dbReference type="NCBI Taxonomy" id="2672570"/>
    <lineage>
        <taxon>Bacteria</taxon>
        <taxon>Pseudomonadati</taxon>
        <taxon>Campylobacterota</taxon>
        <taxon>Epsilonproteobacteria</taxon>
        <taxon>Campylobacterales</taxon>
        <taxon>Sulfurimonadaceae</taxon>
        <taxon>Sulfurimonas</taxon>
    </lineage>
</organism>
<evidence type="ECO:0000256" key="2">
    <source>
        <dbReference type="ARBA" id="ARBA00022679"/>
    </source>
</evidence>